<reference evidence="3 4" key="1">
    <citation type="submission" date="2008-03" db="EMBL/GenBank/DDBJ databases">
        <title>Complete sequence of plasmid4 of Methylobacterium radiotolerans JCM 2831.</title>
        <authorList>
            <consortium name="US DOE Joint Genome Institute"/>
            <person name="Copeland A."/>
            <person name="Lucas S."/>
            <person name="Lapidus A."/>
            <person name="Glavina del Rio T."/>
            <person name="Dalin E."/>
            <person name="Tice H."/>
            <person name="Bruce D."/>
            <person name="Goodwin L."/>
            <person name="Pitluck S."/>
            <person name="Kiss H."/>
            <person name="Brettin T."/>
            <person name="Detter J.C."/>
            <person name="Han C."/>
            <person name="Kuske C.R."/>
            <person name="Schmutz J."/>
            <person name="Larimer F."/>
            <person name="Land M."/>
            <person name="Hauser L."/>
            <person name="Kyrpides N."/>
            <person name="Mikhailova N."/>
            <person name="Marx C.J."/>
            <person name="Richardson P."/>
        </authorList>
    </citation>
    <scope>NUCLEOTIDE SEQUENCE [LARGE SCALE GENOMIC DNA]</scope>
    <source>
        <strain evidence="4">ATCC 27329 / DSM 1819 / JCM 2831 / NBRC 15690 / NCIMB 10815 / 0-1</strain>
        <plasmid evidence="4">Plasmid pMRAD04</plasmid>
    </source>
</reference>
<keyword evidence="3" id="KW-0614">Plasmid</keyword>
<feature type="domain" description="Acyltransferase 3" evidence="2">
    <location>
        <begin position="25"/>
        <end position="388"/>
    </location>
</feature>
<organism evidence="3 4">
    <name type="scientific">Methylobacterium radiotolerans (strain ATCC 27329 / DSM 1819 / JCM 2831 / NBRC 15690 / NCIMB 10815 / 0-1)</name>
    <dbReference type="NCBI Taxonomy" id="426355"/>
    <lineage>
        <taxon>Bacteria</taxon>
        <taxon>Pseudomonadati</taxon>
        <taxon>Pseudomonadota</taxon>
        <taxon>Alphaproteobacteria</taxon>
        <taxon>Hyphomicrobiales</taxon>
        <taxon>Methylobacteriaceae</taxon>
        <taxon>Methylobacterium</taxon>
    </lineage>
</organism>
<dbReference type="Proteomes" id="UP000006589">
    <property type="component" value="Plasmid pMRAD04"/>
</dbReference>
<gene>
    <name evidence="3" type="ordered locus">Mrad2831_6398</name>
</gene>
<keyword evidence="1" id="KW-0472">Membrane</keyword>
<proteinExistence type="predicted"/>
<feature type="transmembrane region" description="Helical" evidence="1">
    <location>
        <begin position="272"/>
        <end position="293"/>
    </location>
</feature>
<protein>
    <recommendedName>
        <fullName evidence="2">Acyltransferase 3 domain-containing protein</fullName>
    </recommendedName>
</protein>
<feature type="transmembrane region" description="Helical" evidence="1">
    <location>
        <begin position="240"/>
        <end position="265"/>
    </location>
</feature>
<evidence type="ECO:0000256" key="1">
    <source>
        <dbReference type="SAM" id="Phobius"/>
    </source>
</evidence>
<feature type="transmembrane region" description="Helical" evidence="1">
    <location>
        <begin position="84"/>
        <end position="101"/>
    </location>
</feature>
<sequence length="403" mass="42584">MSTTPASALDAPRPTIATGRSERLIAFDHMRGFVVGLVVLHHATLAYCTFGHINRVNYALSTAPVVDPGQWIGFDLLVRLNDGFFMPLLFLLSGLFVWDGLKRRGARAFLGARMRRLGLPFAVGVLILSPLAYYPAFLQAGGTSGFGSFWITTVTRGPWPSGPPWFIGILLVFDAAAALVFTLSPRLMAPPSISRLAQYPVGSFVLLLAGSLLLFLPFLIAVGPTRWFAIGPLAIQGSRIGLYAAYFTAGVALGHGGLQAVVPFARAMASRWAAWVLLAAATGTVFIAVASAIAGGDVVLRPTGALAVVGTMQSAFCAAACFALPALFVRFGGGSSPAWESLAANSFAIYLLHYPFVTWTQYGLLPVSVDAALKGALVFVVALAASWASAAFLRPLPLLGRIL</sequence>
<evidence type="ECO:0000313" key="4">
    <source>
        <dbReference type="Proteomes" id="UP000006589"/>
    </source>
</evidence>
<dbReference type="GeneID" id="6142513"/>
<dbReference type="EMBL" id="CP001005">
    <property type="protein sequence ID" value="ACB28318.1"/>
    <property type="molecule type" value="Genomic_DNA"/>
</dbReference>
<dbReference type="InterPro" id="IPR050623">
    <property type="entry name" value="Glucan_succinyl_AcylTrfase"/>
</dbReference>
<feature type="transmembrane region" description="Helical" evidence="1">
    <location>
        <begin position="33"/>
        <end position="53"/>
    </location>
</feature>
<dbReference type="RefSeq" id="WP_012340141.1">
    <property type="nucleotide sequence ID" value="NC_010517.1"/>
</dbReference>
<keyword evidence="1" id="KW-0812">Transmembrane</keyword>
<dbReference type="AlphaFoldDB" id="B1MA22"/>
<dbReference type="Pfam" id="PF01757">
    <property type="entry name" value="Acyl_transf_3"/>
    <property type="match status" value="1"/>
</dbReference>
<dbReference type="OrthoDB" id="7283199at2"/>
<name>B1MA22_METRJ</name>
<dbReference type="KEGG" id="mrd:Mrad2831_6398"/>
<accession>B1MA22</accession>
<feature type="transmembrane region" description="Helical" evidence="1">
    <location>
        <begin position="341"/>
        <end position="359"/>
    </location>
</feature>
<dbReference type="InterPro" id="IPR002656">
    <property type="entry name" value="Acyl_transf_3_dom"/>
</dbReference>
<evidence type="ECO:0000313" key="3">
    <source>
        <dbReference type="EMBL" id="ACB28318.1"/>
    </source>
</evidence>
<feature type="transmembrane region" description="Helical" evidence="1">
    <location>
        <begin position="371"/>
        <end position="393"/>
    </location>
</feature>
<feature type="transmembrane region" description="Helical" evidence="1">
    <location>
        <begin position="305"/>
        <end position="329"/>
    </location>
</feature>
<feature type="transmembrane region" description="Helical" evidence="1">
    <location>
        <begin position="196"/>
        <end position="220"/>
    </location>
</feature>
<dbReference type="PANTHER" id="PTHR36927:SF4">
    <property type="entry name" value="BLR5718 PROTEIN"/>
    <property type="match status" value="1"/>
</dbReference>
<keyword evidence="1" id="KW-1133">Transmembrane helix</keyword>
<dbReference type="PANTHER" id="PTHR36927">
    <property type="entry name" value="BLR4337 PROTEIN"/>
    <property type="match status" value="1"/>
</dbReference>
<dbReference type="GO" id="GO:0016747">
    <property type="term" value="F:acyltransferase activity, transferring groups other than amino-acyl groups"/>
    <property type="evidence" value="ECO:0007669"/>
    <property type="project" value="InterPro"/>
</dbReference>
<geneLocation type="plasmid" evidence="3 4">
    <name>pMRAD04</name>
</geneLocation>
<feature type="transmembrane region" description="Helical" evidence="1">
    <location>
        <begin position="117"/>
        <end position="136"/>
    </location>
</feature>
<evidence type="ECO:0000259" key="2">
    <source>
        <dbReference type="Pfam" id="PF01757"/>
    </source>
</evidence>
<feature type="transmembrane region" description="Helical" evidence="1">
    <location>
        <begin position="165"/>
        <end position="184"/>
    </location>
</feature>
<dbReference type="HOGENOM" id="CLU_036097_0_0_5"/>